<keyword evidence="5" id="KW-0804">Transcription</keyword>
<dbReference type="Proteomes" id="UP000240505">
    <property type="component" value="Chromosome"/>
</dbReference>
<evidence type="ECO:0000256" key="3">
    <source>
        <dbReference type="ARBA" id="ARBA00022491"/>
    </source>
</evidence>
<evidence type="ECO:0000256" key="1">
    <source>
        <dbReference type="ARBA" id="ARBA00005230"/>
    </source>
</evidence>
<dbReference type="KEGG" id="masz:C9I28_05000"/>
<dbReference type="Gene3D" id="2.30.30.110">
    <property type="match status" value="1"/>
</dbReference>
<evidence type="ECO:0000256" key="2">
    <source>
        <dbReference type="ARBA" id="ARBA00015075"/>
    </source>
</evidence>
<dbReference type="GO" id="GO:0008657">
    <property type="term" value="F:DNA topoisomerase type II (double strand cut, ATP-hydrolyzing) inhibitor activity"/>
    <property type="evidence" value="ECO:0007669"/>
    <property type="project" value="InterPro"/>
</dbReference>
<keyword evidence="3" id="KW-0678">Repressor</keyword>
<gene>
    <name evidence="8" type="ORF">C9I28_05000</name>
</gene>
<name>A0A2R4C6F3_9BURK</name>
<evidence type="ECO:0000313" key="8">
    <source>
        <dbReference type="EMBL" id="AVR95151.1"/>
    </source>
</evidence>
<evidence type="ECO:0000256" key="4">
    <source>
        <dbReference type="ARBA" id="ARBA00023015"/>
    </source>
</evidence>
<evidence type="ECO:0000256" key="7">
    <source>
        <dbReference type="ARBA" id="ARBA00033135"/>
    </source>
</evidence>
<keyword evidence="9" id="KW-1185">Reference proteome</keyword>
<dbReference type="OrthoDB" id="9813510at2"/>
<dbReference type="AlphaFoldDB" id="A0A2R4C6F3"/>
<dbReference type="EMBL" id="CP028324">
    <property type="protein sequence ID" value="AVR95151.1"/>
    <property type="molecule type" value="Genomic_DNA"/>
</dbReference>
<organism evidence="8 9">
    <name type="scientific">Pseudoduganella armeniaca</name>
    <dbReference type="NCBI Taxonomy" id="2072590"/>
    <lineage>
        <taxon>Bacteria</taxon>
        <taxon>Pseudomonadati</taxon>
        <taxon>Pseudomonadota</taxon>
        <taxon>Betaproteobacteria</taxon>
        <taxon>Burkholderiales</taxon>
        <taxon>Oxalobacteraceae</taxon>
        <taxon>Telluria group</taxon>
        <taxon>Pseudoduganella</taxon>
    </lineage>
</organism>
<dbReference type="InterPro" id="IPR011067">
    <property type="entry name" value="Plasmid_toxin/cell-grow_inhib"/>
</dbReference>
<reference evidence="8 9" key="1">
    <citation type="submission" date="2018-03" db="EMBL/GenBank/DDBJ databases">
        <title>Massilia armeniaca sp. nov., isolated from desert soil.</title>
        <authorList>
            <person name="Huang H."/>
            <person name="Ren M."/>
        </authorList>
    </citation>
    <scope>NUCLEOTIDE SEQUENCE [LARGE SCALE GENOMIC DNA]</scope>
    <source>
        <strain evidence="8 9">ZMN-3</strain>
    </source>
</reference>
<accession>A0A2R4C6F3</accession>
<protein>
    <recommendedName>
        <fullName evidence="2">Toxin CcdB</fullName>
    </recommendedName>
    <alternativeName>
        <fullName evidence="7">Cytotoxic protein CcdB</fullName>
    </alternativeName>
    <alternativeName>
        <fullName evidence="6">Protein LetD</fullName>
    </alternativeName>
</protein>
<comment type="similarity">
    <text evidence="1">Belongs to the CcdB toxin family.</text>
</comment>
<sequence length="110" mass="12046">MARLLMARFDLYHNPGRNRTAIPYLVDVQSNVISGLATRLVIPLRKLEGFSAATLPPDLFPIIAVDGVECFLDTPQMGAIPVSELKHKAGSASEHQFALQTALDRVFGAW</sequence>
<dbReference type="SUPFAM" id="SSF50118">
    <property type="entry name" value="Cell growth inhibitor/plasmid maintenance toxic component"/>
    <property type="match status" value="1"/>
</dbReference>
<evidence type="ECO:0000256" key="5">
    <source>
        <dbReference type="ARBA" id="ARBA00023163"/>
    </source>
</evidence>
<proteinExistence type="inferred from homology"/>
<evidence type="ECO:0000256" key="6">
    <source>
        <dbReference type="ARBA" id="ARBA00029628"/>
    </source>
</evidence>
<dbReference type="GO" id="GO:0006276">
    <property type="term" value="P:plasmid maintenance"/>
    <property type="evidence" value="ECO:0007669"/>
    <property type="project" value="InterPro"/>
</dbReference>
<dbReference type="InterPro" id="IPR002712">
    <property type="entry name" value="CcdB"/>
</dbReference>
<dbReference type="Pfam" id="PF01845">
    <property type="entry name" value="CcdB"/>
    <property type="match status" value="1"/>
</dbReference>
<evidence type="ECO:0000313" key="9">
    <source>
        <dbReference type="Proteomes" id="UP000240505"/>
    </source>
</evidence>
<keyword evidence="4" id="KW-0805">Transcription regulation</keyword>